<organism evidence="1 2">
    <name type="scientific">Shewanella livingstonensis</name>
    <dbReference type="NCBI Taxonomy" id="150120"/>
    <lineage>
        <taxon>Bacteria</taxon>
        <taxon>Pseudomonadati</taxon>
        <taxon>Pseudomonadota</taxon>
        <taxon>Gammaproteobacteria</taxon>
        <taxon>Alteromonadales</taxon>
        <taxon>Shewanellaceae</taxon>
        <taxon>Shewanella</taxon>
    </lineage>
</organism>
<evidence type="ECO:0000313" key="2">
    <source>
        <dbReference type="Proteomes" id="UP000278035"/>
    </source>
</evidence>
<proteinExistence type="predicted"/>
<accession>A0A3G8LUQ9</accession>
<dbReference type="AlphaFoldDB" id="A0A3G8LUQ9"/>
<gene>
    <name evidence="1" type="ORF">EGC82_12585</name>
</gene>
<dbReference type="EMBL" id="CP034015">
    <property type="protein sequence ID" value="AZG73523.1"/>
    <property type="molecule type" value="Genomic_DNA"/>
</dbReference>
<dbReference type="Proteomes" id="UP000278035">
    <property type="component" value="Chromosome"/>
</dbReference>
<dbReference type="KEGG" id="slj:EGC82_12585"/>
<name>A0A3G8LUQ9_9GAMM</name>
<sequence length="30" mass="3680">MDITHGVRFNRFLAKLIRSDSTMRVYYFEI</sequence>
<reference evidence="2" key="1">
    <citation type="submission" date="2018-11" db="EMBL/GenBank/DDBJ databases">
        <title>Shewanella sp. M2.</title>
        <authorList>
            <person name="Hwang Y.J."/>
            <person name="Hwang C.Y."/>
        </authorList>
    </citation>
    <scope>NUCLEOTIDE SEQUENCE [LARGE SCALE GENOMIC DNA]</scope>
    <source>
        <strain evidence="2">LMG 19866</strain>
    </source>
</reference>
<dbReference type="OrthoDB" id="9938630at2"/>
<protein>
    <submittedName>
        <fullName evidence="1">CRISPR-associated DxTHG motif protein</fullName>
    </submittedName>
</protein>
<evidence type="ECO:0000313" key="1">
    <source>
        <dbReference type="EMBL" id="AZG73523.1"/>
    </source>
</evidence>
<keyword evidence="2" id="KW-1185">Reference proteome</keyword>